<dbReference type="NCBIfam" id="NF033916">
    <property type="entry name" value="antiphage_ZorA_3"/>
    <property type="match status" value="1"/>
</dbReference>
<comment type="caution">
    <text evidence="3">The sequence shown here is derived from an EMBL/GenBank/DDBJ whole genome shotgun (WGS) entry which is preliminary data.</text>
</comment>
<keyword evidence="2" id="KW-0472">Membrane</keyword>
<evidence type="ECO:0000256" key="1">
    <source>
        <dbReference type="SAM" id="Coils"/>
    </source>
</evidence>
<protein>
    <submittedName>
        <fullName evidence="3">Methyl-accepting chemotaxis protein</fullName>
    </submittedName>
</protein>
<keyword evidence="2" id="KW-0812">Transmembrane</keyword>
<evidence type="ECO:0000313" key="3">
    <source>
        <dbReference type="EMBL" id="MBR0563423.1"/>
    </source>
</evidence>
<keyword evidence="1" id="KW-0175">Coiled coil</keyword>
<evidence type="ECO:0000256" key="2">
    <source>
        <dbReference type="SAM" id="Phobius"/>
    </source>
</evidence>
<gene>
    <name evidence="3" type="ORF">KB893_12995</name>
</gene>
<reference evidence="3" key="1">
    <citation type="submission" date="2021-04" db="EMBL/GenBank/DDBJ databases">
        <authorList>
            <person name="Karlyshev A.V."/>
        </authorList>
    </citation>
    <scope>NUCLEOTIDE SEQUENCE</scope>
    <source>
        <strain evidence="3">LMG 29479</strain>
    </source>
</reference>
<feature type="transmembrane region" description="Helical" evidence="2">
    <location>
        <begin position="12"/>
        <end position="41"/>
    </location>
</feature>
<dbReference type="EMBL" id="JAGQFT010000130">
    <property type="protein sequence ID" value="MBR0563423.1"/>
    <property type="molecule type" value="Genomic_DNA"/>
</dbReference>
<dbReference type="AlphaFoldDB" id="A0A8J8B0I6"/>
<sequence>MDVFWAALTGDALHMGIGALVAALSLAFLWFVVVQGIWLWCSLRRARGALKRVAAQPQPDPRPQLAQVFAGRRYIGLWREYEETLHAQRSETDIERSVQAVRATVPAESFFNGELIVDARLHTEFFKHLPGIFTGLGIIATFSGLIAGLQSFDVTAIDPEALKQSLGGLFGHVWNAFMLSAVAIALAMICTIIEKLVYASTLHQTAGIAAELDGLFKAGVGEEYLSRLVASSTEGTAQTKQLKESLVEDLKALLTNLTEQQIQATRQLSMDIGSNLESSLQEPLRKIADTVNVASRDQSESAGRMIENLMTAFMAQMRDTMGGQMGELSAMMRQSAEAVTQVEASLRTLVGDMQRASQSSSEGVQAAMAELMTSLASHERQQSEAVGNAQVQMLAQIQAATDKMAAAQESTSSRVNSAAAEASDRISAAAAEAQRASDQAAARAVQLATEMGETTLGAIGQLESGAARIADMLAALDGAAARLGQSGSSLAGVQQQAAGLVGQIRDASELLRRSSDTVAASSGSLAKASAQIELVSGSMASEADARDASLREVQAAMLRSREAAEEFKQFSGLVTDKMAEAVGTFGDRTVAVLDRNLVSFDKELTNAVDSLRQLMERLAILAADRVEA</sequence>
<accession>A0A8J8B0I6</accession>
<organism evidence="3">
    <name type="scientific">Coralloluteibacterium stylophorae</name>
    <dbReference type="NCBI Taxonomy" id="1776034"/>
    <lineage>
        <taxon>Bacteria</taxon>
        <taxon>Pseudomonadati</taxon>
        <taxon>Pseudomonadota</taxon>
        <taxon>Gammaproteobacteria</taxon>
        <taxon>Lysobacterales</taxon>
        <taxon>Lysobacteraceae</taxon>
        <taxon>Coralloluteibacterium</taxon>
    </lineage>
</organism>
<keyword evidence="2" id="KW-1133">Transmembrane helix</keyword>
<feature type="transmembrane region" description="Helical" evidence="2">
    <location>
        <begin position="172"/>
        <end position="193"/>
    </location>
</feature>
<feature type="coiled-coil region" evidence="1">
    <location>
        <begin position="240"/>
        <end position="267"/>
    </location>
</feature>
<proteinExistence type="predicted"/>
<name>A0A8J8B0I6_9GAMM</name>
<feature type="transmembrane region" description="Helical" evidence="2">
    <location>
        <begin position="129"/>
        <end position="152"/>
    </location>
</feature>